<feature type="active site" description="Proton acceptor" evidence="7">
    <location>
        <position position="213"/>
    </location>
</feature>
<comment type="similarity">
    <text evidence="1 6">Belongs to the peptidase M42 family.</text>
</comment>
<evidence type="ECO:0000256" key="6">
    <source>
        <dbReference type="PIRNR" id="PIRNR001123"/>
    </source>
</evidence>
<evidence type="ECO:0000256" key="5">
    <source>
        <dbReference type="ARBA" id="ARBA00022801"/>
    </source>
</evidence>
<dbReference type="PIRSF" id="PIRSF001123">
    <property type="entry name" value="PepA_GA"/>
    <property type="match status" value="1"/>
</dbReference>
<feature type="binding site" evidence="8">
    <location>
        <position position="214"/>
    </location>
    <ligand>
        <name>Zn(2+)</name>
        <dbReference type="ChEBI" id="CHEBI:29105"/>
        <label>2</label>
    </ligand>
</feature>
<feature type="binding site" evidence="8">
    <location>
        <position position="179"/>
    </location>
    <ligand>
        <name>Zn(2+)</name>
        <dbReference type="ChEBI" id="CHEBI:29105"/>
        <label>2</label>
    </ligand>
</feature>
<keyword evidence="2" id="KW-0031">Aminopeptidase</keyword>
<dbReference type="InterPro" id="IPR023367">
    <property type="entry name" value="Peptidase_M42_dom2"/>
</dbReference>
<dbReference type="SUPFAM" id="SSF101821">
    <property type="entry name" value="Aminopeptidase/glucanase lid domain"/>
    <property type="match status" value="1"/>
</dbReference>
<keyword evidence="5" id="KW-0378">Hydrolase</keyword>
<accession>A0A420VC61</accession>
<reference evidence="9 10" key="1">
    <citation type="submission" date="2013-12" db="EMBL/GenBank/DDBJ databases">
        <title>Genome and proteome characterization of Caldibacillus debilis GB1 derived from a cellulolytic aero-tolerant co-culture.</title>
        <authorList>
            <person name="Wushke S.T."/>
            <person name="Zhang X."/>
            <person name="Fristensky B."/>
            <person name="Wilkins J.A."/>
            <person name="Levin D.B."/>
            <person name="Sparling R."/>
        </authorList>
    </citation>
    <scope>NUCLEOTIDE SEQUENCE [LARGE SCALE GENOMIC DNA]</scope>
    <source>
        <strain evidence="9 10">GB1</strain>
    </source>
</reference>
<dbReference type="Pfam" id="PF05343">
    <property type="entry name" value="Peptidase_M42"/>
    <property type="match status" value="1"/>
</dbReference>
<protein>
    <submittedName>
        <fullName evidence="9">Cellulase M</fullName>
    </submittedName>
</protein>
<gene>
    <name evidence="9" type="ORF">Cdeb_01846</name>
</gene>
<evidence type="ECO:0000256" key="1">
    <source>
        <dbReference type="ARBA" id="ARBA00006272"/>
    </source>
</evidence>
<dbReference type="InterPro" id="IPR051464">
    <property type="entry name" value="Peptidase_M42_aminopept"/>
</dbReference>
<evidence type="ECO:0000256" key="2">
    <source>
        <dbReference type="ARBA" id="ARBA00022438"/>
    </source>
</evidence>
<keyword evidence="10" id="KW-1185">Reference proteome</keyword>
<dbReference type="SUPFAM" id="SSF53187">
    <property type="entry name" value="Zn-dependent exopeptidases"/>
    <property type="match status" value="1"/>
</dbReference>
<evidence type="ECO:0000313" key="9">
    <source>
        <dbReference type="EMBL" id="RKO61217.1"/>
    </source>
</evidence>
<keyword evidence="4 8" id="KW-0479">Metal-binding</keyword>
<dbReference type="AlphaFoldDB" id="A0A420VC61"/>
<proteinExistence type="inferred from homology"/>
<evidence type="ECO:0000256" key="4">
    <source>
        <dbReference type="ARBA" id="ARBA00022723"/>
    </source>
</evidence>
<dbReference type="EMBL" id="AZRV01000046">
    <property type="protein sequence ID" value="RKO61217.1"/>
    <property type="molecule type" value="Genomic_DNA"/>
</dbReference>
<organism evidence="9 10">
    <name type="scientific">Caldibacillus debilis GB1</name>
    <dbReference type="NCBI Taxonomy" id="1339248"/>
    <lineage>
        <taxon>Bacteria</taxon>
        <taxon>Bacillati</taxon>
        <taxon>Bacillota</taxon>
        <taxon>Bacilli</taxon>
        <taxon>Bacillales</taxon>
        <taxon>Bacillaceae</taxon>
        <taxon>Caldibacillus</taxon>
    </lineage>
</organism>
<dbReference type="PANTHER" id="PTHR32481:SF12">
    <property type="entry name" value="AMINOPEPTIDASE SGCX-RELATED"/>
    <property type="match status" value="1"/>
</dbReference>
<sequence>MKTMKEYLKELTAIHAVSSKEDPVIEYMRNHFLEFSDEVEVDVIGNVICRISSGAPNAKKIMVFGHMDEVGFIVRNIDKNGYLYVERIGGANVNVLPGLRLDVIGEKGVVPGVAGTKSYHFLKPEEKGSFPSQDKLYIDIGVKSKEEAEKLGVKIGSWICFHADFIERDNGWITSKALDDRVACAILLQLGEHLAKNKDQLNWDVYLVACVQEEFNIRGILPAVKKIKPNVSIGLDVTPACDTPDLYGYTDVKLDGGPALTYLNFHGKGTLAGVLPDTGLIEELEKICSRESIPFQREIAVGVITENAFIVFDELGAAVANISIPARYTHTPIETISMKDVEWAEKLLYSFIIGLEKNTGFGKNYKFAK</sequence>
<feature type="binding site" evidence="8">
    <location>
        <position position="66"/>
    </location>
    <ligand>
        <name>Zn(2+)</name>
        <dbReference type="ChEBI" id="CHEBI:29105"/>
        <label>1</label>
    </ligand>
</feature>
<feature type="binding site" evidence="8">
    <location>
        <position position="236"/>
    </location>
    <ligand>
        <name>Zn(2+)</name>
        <dbReference type="ChEBI" id="CHEBI:29105"/>
        <label>1</label>
    </ligand>
</feature>
<dbReference type="GO" id="GO:0006508">
    <property type="term" value="P:proteolysis"/>
    <property type="evidence" value="ECO:0007669"/>
    <property type="project" value="UniProtKB-KW"/>
</dbReference>
<evidence type="ECO:0000256" key="8">
    <source>
        <dbReference type="PIRSR" id="PIRSR001123-2"/>
    </source>
</evidence>
<dbReference type="GO" id="GO:0004177">
    <property type="term" value="F:aminopeptidase activity"/>
    <property type="evidence" value="ECO:0007669"/>
    <property type="project" value="UniProtKB-UniRule"/>
</dbReference>
<dbReference type="Gene3D" id="3.40.630.10">
    <property type="entry name" value="Zn peptidases"/>
    <property type="match status" value="1"/>
</dbReference>
<dbReference type="GO" id="GO:0046872">
    <property type="term" value="F:metal ion binding"/>
    <property type="evidence" value="ECO:0007669"/>
    <property type="project" value="UniProtKB-UniRule"/>
</dbReference>
<feature type="binding site" evidence="8">
    <location>
        <position position="330"/>
    </location>
    <ligand>
        <name>Zn(2+)</name>
        <dbReference type="ChEBI" id="CHEBI:29105"/>
        <label>2</label>
    </ligand>
</feature>
<dbReference type="PANTHER" id="PTHR32481">
    <property type="entry name" value="AMINOPEPTIDASE"/>
    <property type="match status" value="1"/>
</dbReference>
<comment type="caution">
    <text evidence="9">The sequence shown here is derived from an EMBL/GenBank/DDBJ whole genome shotgun (WGS) entry which is preliminary data.</text>
</comment>
<evidence type="ECO:0000313" key="10">
    <source>
        <dbReference type="Proteomes" id="UP000286235"/>
    </source>
</evidence>
<evidence type="ECO:0000256" key="3">
    <source>
        <dbReference type="ARBA" id="ARBA00022670"/>
    </source>
</evidence>
<dbReference type="InterPro" id="IPR008007">
    <property type="entry name" value="Peptidase_M42"/>
</dbReference>
<keyword evidence="3" id="KW-0645">Protease</keyword>
<name>A0A420VC61_9BACI</name>
<evidence type="ECO:0000256" key="7">
    <source>
        <dbReference type="PIRSR" id="PIRSR001123-1"/>
    </source>
</evidence>
<comment type="cofactor">
    <cofactor evidence="8">
        <name>a divalent metal cation</name>
        <dbReference type="ChEBI" id="CHEBI:60240"/>
    </cofactor>
    <text evidence="8">Binds 2 divalent metal cations per subunit.</text>
</comment>
<dbReference type="Gene3D" id="2.40.30.40">
    <property type="entry name" value="Peptidase M42, domain 2"/>
    <property type="match status" value="1"/>
</dbReference>
<dbReference type="Proteomes" id="UP000286235">
    <property type="component" value="Unassembled WGS sequence"/>
</dbReference>
<feature type="binding site" evidence="8">
    <location>
        <position position="179"/>
    </location>
    <ligand>
        <name>Zn(2+)</name>
        <dbReference type="ChEBI" id="CHEBI:29105"/>
        <label>1</label>
    </ligand>
</feature>